<dbReference type="CDD" id="cd04459">
    <property type="entry name" value="Rho_CSD"/>
    <property type="match status" value="1"/>
</dbReference>
<comment type="subunit">
    <text evidence="9">Homohexamer. The homohexamer assembles into an open ring structure.</text>
</comment>
<organism evidence="14 15">
    <name type="scientific">Thermomonas beijingensis</name>
    <dbReference type="NCBI Taxonomy" id="2872701"/>
    <lineage>
        <taxon>Bacteria</taxon>
        <taxon>Pseudomonadati</taxon>
        <taxon>Pseudomonadota</taxon>
        <taxon>Gammaproteobacteria</taxon>
        <taxon>Lysobacterales</taxon>
        <taxon>Lysobacteraceae</taxon>
        <taxon>Thermomonas</taxon>
    </lineage>
</organism>
<evidence type="ECO:0000313" key="15">
    <source>
        <dbReference type="Proteomes" id="UP001430290"/>
    </source>
</evidence>
<comment type="caution">
    <text evidence="14">The sequence shown here is derived from an EMBL/GenBank/DDBJ whole genome shotgun (WGS) entry which is preliminary data.</text>
</comment>
<dbReference type="PANTHER" id="PTHR46425">
    <property type="entry name" value="TRANSCRIPTION TERMINATION FACTOR RHO"/>
    <property type="match status" value="1"/>
</dbReference>
<feature type="compositionally biased region" description="Basic and acidic residues" evidence="12">
    <location>
        <begin position="118"/>
        <end position="127"/>
    </location>
</feature>
<evidence type="ECO:0000256" key="1">
    <source>
        <dbReference type="ARBA" id="ARBA00022472"/>
    </source>
</evidence>
<feature type="compositionally biased region" description="Pro residues" evidence="12">
    <location>
        <begin position="18"/>
        <end position="52"/>
    </location>
</feature>
<dbReference type="SMART" id="SM00357">
    <property type="entry name" value="CSP"/>
    <property type="match status" value="1"/>
</dbReference>
<dbReference type="Pfam" id="PF00006">
    <property type="entry name" value="ATP-synt_ab"/>
    <property type="match status" value="1"/>
</dbReference>
<keyword evidence="3 9" id="KW-0378">Hydrolase</keyword>
<evidence type="ECO:0000256" key="11">
    <source>
        <dbReference type="PROSITE-ProRule" id="PRU01203"/>
    </source>
</evidence>
<dbReference type="HAMAP" id="MF_01884">
    <property type="entry name" value="Rho"/>
    <property type="match status" value="1"/>
</dbReference>
<feature type="binding site" evidence="9">
    <location>
        <position position="366"/>
    </location>
    <ligand>
        <name>ATP</name>
        <dbReference type="ChEBI" id="CHEBI:30616"/>
    </ligand>
</feature>
<keyword evidence="5 9" id="KW-0067">ATP-binding</keyword>
<dbReference type="PANTHER" id="PTHR46425:SF1">
    <property type="entry name" value="TRANSCRIPTION TERMINATION FACTOR RHO"/>
    <property type="match status" value="1"/>
</dbReference>
<evidence type="ECO:0000259" key="13">
    <source>
        <dbReference type="PROSITE" id="PS51856"/>
    </source>
</evidence>
<name>A0ABS7TGL4_9GAMM</name>
<dbReference type="SUPFAM" id="SSF52540">
    <property type="entry name" value="P-loop containing nucleoside triphosphate hydrolases"/>
    <property type="match status" value="1"/>
</dbReference>
<dbReference type="Proteomes" id="UP001430290">
    <property type="component" value="Unassembled WGS sequence"/>
</dbReference>
<dbReference type="InterPro" id="IPR041703">
    <property type="entry name" value="Rho_factor_ATP-bd"/>
</dbReference>
<dbReference type="InterPro" id="IPR011113">
    <property type="entry name" value="Rho_RNA-bd"/>
</dbReference>
<keyword evidence="8 9" id="KW-0804">Transcription</keyword>
<evidence type="ECO:0000256" key="7">
    <source>
        <dbReference type="ARBA" id="ARBA00023015"/>
    </source>
</evidence>
<keyword evidence="2 9" id="KW-0547">Nucleotide-binding</keyword>
<keyword evidence="1 9" id="KW-0806">Transcription termination</keyword>
<evidence type="ECO:0000256" key="3">
    <source>
        <dbReference type="ARBA" id="ARBA00022801"/>
    </source>
</evidence>
<dbReference type="CDD" id="cd01128">
    <property type="entry name" value="rho_factor_C"/>
    <property type="match status" value="1"/>
</dbReference>
<comment type="caution">
    <text evidence="9">Lacks conserved residue(s) required for the propagation of feature annotation.</text>
</comment>
<dbReference type="Pfam" id="PF07498">
    <property type="entry name" value="Rho_N"/>
    <property type="match status" value="1"/>
</dbReference>
<protein>
    <recommendedName>
        <fullName evidence="9 10">Transcription termination factor Rho</fullName>
        <ecNumber evidence="9 10">3.6.4.-</ecNumber>
    </recommendedName>
    <alternativeName>
        <fullName evidence="9">ATP-dependent helicase Rho</fullName>
    </alternativeName>
</protein>
<dbReference type="SMART" id="SM00382">
    <property type="entry name" value="AAA"/>
    <property type="match status" value="1"/>
</dbReference>
<dbReference type="SMART" id="SM00959">
    <property type="entry name" value="Rho_N"/>
    <property type="match status" value="1"/>
</dbReference>
<evidence type="ECO:0000313" key="14">
    <source>
        <dbReference type="EMBL" id="MBZ4186982.1"/>
    </source>
</evidence>
<dbReference type="EC" id="3.6.4.-" evidence="9 10"/>
<dbReference type="Gene3D" id="3.40.50.300">
    <property type="entry name" value="P-loop containing nucleotide triphosphate hydrolases"/>
    <property type="match status" value="1"/>
</dbReference>
<sequence>MRKPRVAKARSPEQPEIALPPAPAAVTATPPPAAPPPAAPASVPAPPAPAPVASPVVAAPATDAEPRDAAGTQGQQGSGQFGQSGQSQFAQGGQEGGQQHDGGPRNNRRERFKNRRDRQRERYREGGMPDEGGGNGEAFVPRANPQVPEGFPTYSLGDLKRMPAHKLLEIAEQLQISEGVARARKQDIIFAILKVLTRHGEGVQADGVLEILPDGFGFLRAAEASYLAGPDDTYISPSQIRRFNLRTGDHVSGRIRWPKDGERYFALNIVDTINGEPIEASKNKTLFENLTPLFPRKRFKLERGDGSSEDITGRILDLMAPQGKGQRALIVSPPKAGKTMMMQQIASAITYNHPDVHLIVLLIDERPEEVTEMQRTVRGEVISSTFDEPAARHVQVAEMVIERAKRLVEHKKDVVILLDSITRLARAYNNVLPSSGKVLTGGVDANALHRPKRFFGAARNVEEGGSLTIIATALVDTGSAMDKVIYEEFKGTGNSEVHLDRRITEKRVYPAIGVNASGTRREDLLIDPDLLQKIWILRKLLHPMDEIAAMEFLLDKMKNTKSNDEFFGSMKR</sequence>
<dbReference type="Gene3D" id="1.10.720.10">
    <property type="match status" value="1"/>
</dbReference>
<evidence type="ECO:0000256" key="4">
    <source>
        <dbReference type="ARBA" id="ARBA00022806"/>
    </source>
</evidence>
<dbReference type="SUPFAM" id="SSF50249">
    <property type="entry name" value="Nucleic acid-binding proteins"/>
    <property type="match status" value="1"/>
</dbReference>
<dbReference type="InterPro" id="IPR011129">
    <property type="entry name" value="CSD"/>
</dbReference>
<keyword evidence="6 9" id="KW-0694">RNA-binding</keyword>
<dbReference type="InterPro" id="IPR000194">
    <property type="entry name" value="ATPase_F1/V1/A1_a/bsu_nucl-bd"/>
</dbReference>
<dbReference type="InterPro" id="IPR003593">
    <property type="entry name" value="AAA+_ATPase"/>
</dbReference>
<keyword evidence="4 9" id="KW-0347">Helicase</keyword>
<evidence type="ECO:0000256" key="6">
    <source>
        <dbReference type="ARBA" id="ARBA00022884"/>
    </source>
</evidence>
<dbReference type="InterPro" id="IPR004665">
    <property type="entry name" value="Term_rho"/>
</dbReference>
<evidence type="ECO:0000256" key="9">
    <source>
        <dbReference type="HAMAP-Rule" id="MF_01884"/>
    </source>
</evidence>
<dbReference type="PROSITE" id="PS51856">
    <property type="entry name" value="RHO_RNA_BD"/>
    <property type="match status" value="1"/>
</dbReference>
<feature type="domain" description="Rho RNA-BD" evidence="13">
    <location>
        <begin position="202"/>
        <end position="277"/>
    </location>
</feature>
<dbReference type="Gene3D" id="2.40.50.140">
    <property type="entry name" value="Nucleic acid-binding proteins"/>
    <property type="match status" value="1"/>
</dbReference>
<feature type="compositionally biased region" description="Low complexity" evidence="12">
    <location>
        <begin position="83"/>
        <end position="92"/>
    </location>
</feature>
<evidence type="ECO:0000256" key="12">
    <source>
        <dbReference type="SAM" id="MobiDB-lite"/>
    </source>
</evidence>
<dbReference type="InterPro" id="IPR027417">
    <property type="entry name" value="P-loop_NTPase"/>
</dbReference>
<comment type="function">
    <text evidence="9">Facilitates transcription termination by a mechanism that involves Rho binding to the nascent RNA, activation of Rho's RNA-dependent ATPase activity, and release of the mRNA from the DNA template.</text>
</comment>
<evidence type="ECO:0000256" key="2">
    <source>
        <dbReference type="ARBA" id="ARBA00022741"/>
    </source>
</evidence>
<proteinExistence type="inferred from homology"/>
<reference evidence="14" key="1">
    <citation type="submission" date="2021-09" db="EMBL/GenBank/DDBJ databases">
        <authorList>
            <person name="Wu T."/>
            <person name="Guo S.Z."/>
        </authorList>
    </citation>
    <scope>NUCLEOTIDE SEQUENCE</scope>
    <source>
        <strain evidence="14">RSS-23</strain>
    </source>
</reference>
<dbReference type="SUPFAM" id="SSF68912">
    <property type="entry name" value="Rho N-terminal domain-like"/>
    <property type="match status" value="1"/>
</dbReference>
<evidence type="ECO:0000256" key="10">
    <source>
        <dbReference type="NCBIfam" id="TIGR00767"/>
    </source>
</evidence>
<feature type="binding site" evidence="9">
    <location>
        <begin position="323"/>
        <end position="328"/>
    </location>
    <ligand>
        <name>ATP</name>
        <dbReference type="ChEBI" id="CHEBI:30616"/>
    </ligand>
</feature>
<feature type="binding site" evidence="9">
    <location>
        <begin position="335"/>
        <end position="340"/>
    </location>
    <ligand>
        <name>ATP</name>
        <dbReference type="ChEBI" id="CHEBI:30616"/>
    </ligand>
</feature>
<evidence type="ECO:0000256" key="8">
    <source>
        <dbReference type="ARBA" id="ARBA00023163"/>
    </source>
</evidence>
<dbReference type="Pfam" id="PF07497">
    <property type="entry name" value="Rho_RNA_bind"/>
    <property type="match status" value="1"/>
</dbReference>
<dbReference type="InterPro" id="IPR036269">
    <property type="entry name" value="Rho_N_sf"/>
</dbReference>
<dbReference type="NCBIfam" id="NF006886">
    <property type="entry name" value="PRK09376.1"/>
    <property type="match status" value="1"/>
</dbReference>
<gene>
    <name evidence="9 14" type="primary">rho</name>
    <name evidence="14" type="ORF">K7B09_11685</name>
</gene>
<evidence type="ECO:0000256" key="5">
    <source>
        <dbReference type="ARBA" id="ARBA00022840"/>
    </source>
</evidence>
<keyword evidence="15" id="KW-1185">Reference proteome</keyword>
<dbReference type="NCBIfam" id="TIGR00767">
    <property type="entry name" value="rho"/>
    <property type="match status" value="1"/>
</dbReference>
<feature type="compositionally biased region" description="Basic residues" evidence="12">
    <location>
        <begin position="106"/>
        <end position="117"/>
    </location>
</feature>
<keyword evidence="7 9" id="KW-0805">Transcription regulation</keyword>
<comment type="similarity">
    <text evidence="9 11">Belongs to the Rho family.</text>
</comment>
<dbReference type="InterPro" id="IPR011112">
    <property type="entry name" value="Rho-like_N"/>
</dbReference>
<feature type="region of interest" description="Disordered" evidence="12">
    <location>
        <begin position="1"/>
        <end position="146"/>
    </location>
</feature>
<accession>A0ABS7TGL4</accession>
<dbReference type="EMBL" id="JAIQDJ010000009">
    <property type="protein sequence ID" value="MBZ4186982.1"/>
    <property type="molecule type" value="Genomic_DNA"/>
</dbReference>
<dbReference type="InterPro" id="IPR012340">
    <property type="entry name" value="NA-bd_OB-fold"/>
</dbReference>